<feature type="binding site" evidence="8">
    <location>
        <begin position="124"/>
        <end position="127"/>
    </location>
    <ligand>
        <name>GTP</name>
        <dbReference type="ChEBI" id="CHEBI:37565"/>
    </ligand>
</feature>
<proteinExistence type="inferred from homology"/>
<keyword evidence="8" id="KW-0699">rRNA-binding</keyword>
<evidence type="ECO:0000256" key="7">
    <source>
        <dbReference type="ARBA" id="ARBA00023136"/>
    </source>
</evidence>
<feature type="domain" description="Era-type G" evidence="12">
    <location>
        <begin position="7"/>
        <end position="174"/>
    </location>
</feature>
<dbReference type="InterPro" id="IPR030388">
    <property type="entry name" value="G_ERA_dom"/>
</dbReference>
<dbReference type="PROSITE" id="PS50823">
    <property type="entry name" value="KH_TYPE_2"/>
    <property type="match status" value="1"/>
</dbReference>
<dbReference type="GO" id="GO:0005829">
    <property type="term" value="C:cytosol"/>
    <property type="evidence" value="ECO:0007669"/>
    <property type="project" value="TreeGrafter"/>
</dbReference>
<evidence type="ECO:0000256" key="8">
    <source>
        <dbReference type="HAMAP-Rule" id="MF_00367"/>
    </source>
</evidence>
<protein>
    <recommendedName>
        <fullName evidence="2 8">GTPase Era</fullName>
    </recommendedName>
</protein>
<evidence type="ECO:0000256" key="9">
    <source>
        <dbReference type="PROSITE-ProRule" id="PRU01050"/>
    </source>
</evidence>
<feature type="region of interest" description="G2" evidence="9">
    <location>
        <begin position="41"/>
        <end position="45"/>
    </location>
</feature>
<dbReference type="SUPFAM" id="SSF54814">
    <property type="entry name" value="Prokaryotic type KH domain (KH-domain type II)"/>
    <property type="match status" value="1"/>
</dbReference>
<dbReference type="PRINTS" id="PR00326">
    <property type="entry name" value="GTP1OBG"/>
</dbReference>
<dbReference type="FunFam" id="3.30.300.20:FF:000003">
    <property type="entry name" value="GTPase Era"/>
    <property type="match status" value="1"/>
</dbReference>
<feature type="binding site" evidence="8">
    <location>
        <begin position="62"/>
        <end position="66"/>
    </location>
    <ligand>
        <name>GTP</name>
        <dbReference type="ChEBI" id="CHEBI:37565"/>
    </ligand>
</feature>
<feature type="binding site" evidence="8">
    <location>
        <begin position="15"/>
        <end position="22"/>
    </location>
    <ligand>
        <name>GTP</name>
        <dbReference type="ChEBI" id="CHEBI:37565"/>
    </ligand>
</feature>
<dbReference type="NCBIfam" id="TIGR00231">
    <property type="entry name" value="small_GTP"/>
    <property type="match status" value="1"/>
</dbReference>
<evidence type="ECO:0000259" key="11">
    <source>
        <dbReference type="PROSITE" id="PS50823"/>
    </source>
</evidence>
<keyword evidence="14" id="KW-1185">Reference proteome</keyword>
<dbReference type="Gene3D" id="3.40.50.300">
    <property type="entry name" value="P-loop containing nucleotide triphosphate hydrolases"/>
    <property type="match status" value="1"/>
</dbReference>
<dbReference type="NCBIfam" id="NF000908">
    <property type="entry name" value="PRK00089.1"/>
    <property type="match status" value="1"/>
</dbReference>
<keyword evidence="6 8" id="KW-0342">GTP-binding</keyword>
<dbReference type="EMBL" id="RAPK01000009">
    <property type="protein sequence ID" value="RKD73029.1"/>
    <property type="molecule type" value="Genomic_DNA"/>
</dbReference>
<evidence type="ECO:0000256" key="5">
    <source>
        <dbReference type="ARBA" id="ARBA00022884"/>
    </source>
</evidence>
<feature type="region of interest" description="G4" evidence="9">
    <location>
        <begin position="124"/>
        <end position="127"/>
    </location>
</feature>
<comment type="function">
    <text evidence="8">An essential GTPase that binds both GDP and GTP, with rapid nucleotide exchange. Plays a role in 16S rRNA processing and 30S ribosomal subunit biogenesis and possibly also in cell cycle regulation and energy metabolism.</text>
</comment>
<dbReference type="GO" id="GO:0005886">
    <property type="term" value="C:plasma membrane"/>
    <property type="evidence" value="ECO:0007669"/>
    <property type="project" value="UniProtKB-SubCell"/>
</dbReference>
<dbReference type="SUPFAM" id="SSF52540">
    <property type="entry name" value="P-loop containing nucleoside triphosphate hydrolases"/>
    <property type="match status" value="1"/>
</dbReference>
<organism evidence="13 14">
    <name type="scientific">Sinobaca qinghaiensis</name>
    <dbReference type="NCBI Taxonomy" id="342944"/>
    <lineage>
        <taxon>Bacteria</taxon>
        <taxon>Bacillati</taxon>
        <taxon>Bacillota</taxon>
        <taxon>Bacilli</taxon>
        <taxon>Bacillales</taxon>
        <taxon>Sporolactobacillaceae</taxon>
        <taxon>Sinobaca</taxon>
    </lineage>
</organism>
<evidence type="ECO:0000256" key="2">
    <source>
        <dbReference type="ARBA" id="ARBA00020484"/>
    </source>
</evidence>
<dbReference type="GO" id="GO:0043024">
    <property type="term" value="F:ribosomal small subunit binding"/>
    <property type="evidence" value="ECO:0007669"/>
    <property type="project" value="TreeGrafter"/>
</dbReference>
<name>A0A419V3D8_9BACL</name>
<keyword evidence="3 8" id="KW-0690">Ribosome biogenesis</keyword>
<comment type="caution">
    <text evidence="13">The sequence shown here is derived from an EMBL/GenBank/DDBJ whole genome shotgun (WGS) entry which is preliminary data.</text>
</comment>
<dbReference type="InterPro" id="IPR006073">
    <property type="entry name" value="GTP-bd"/>
</dbReference>
<dbReference type="OrthoDB" id="9805918at2"/>
<dbReference type="InterPro" id="IPR005225">
    <property type="entry name" value="Small_GTP-bd"/>
</dbReference>
<dbReference type="PROSITE" id="PS51713">
    <property type="entry name" value="G_ERA"/>
    <property type="match status" value="1"/>
</dbReference>
<dbReference type="Proteomes" id="UP000285120">
    <property type="component" value="Unassembled WGS sequence"/>
</dbReference>
<evidence type="ECO:0000256" key="1">
    <source>
        <dbReference type="ARBA" id="ARBA00007921"/>
    </source>
</evidence>
<keyword evidence="7 8" id="KW-0472">Membrane</keyword>
<keyword evidence="8" id="KW-0963">Cytoplasm</keyword>
<dbReference type="Pfam" id="PF01926">
    <property type="entry name" value="MMR_HSR1"/>
    <property type="match status" value="1"/>
</dbReference>
<comment type="similarity">
    <text evidence="1 8 9 10">Belongs to the TRAFAC class TrmE-Era-EngA-EngB-Septin-like GTPase superfamily. Era GTPase family.</text>
</comment>
<comment type="subcellular location">
    <subcellularLocation>
        <location evidence="8">Cytoplasm</location>
    </subcellularLocation>
    <subcellularLocation>
        <location evidence="8">Cell membrane</location>
        <topology evidence="8">Peripheral membrane protein</topology>
    </subcellularLocation>
</comment>
<reference evidence="13 14" key="1">
    <citation type="submission" date="2018-09" db="EMBL/GenBank/DDBJ databases">
        <title>Genomic Encyclopedia of Archaeal and Bacterial Type Strains, Phase II (KMG-II): from individual species to whole genera.</title>
        <authorList>
            <person name="Goeker M."/>
        </authorList>
    </citation>
    <scope>NUCLEOTIDE SEQUENCE [LARGE SCALE GENOMIC DNA]</scope>
    <source>
        <strain evidence="13 14">DSM 17008</strain>
    </source>
</reference>
<dbReference type="GO" id="GO:0003924">
    <property type="term" value="F:GTPase activity"/>
    <property type="evidence" value="ECO:0007669"/>
    <property type="project" value="UniProtKB-UniRule"/>
</dbReference>
<evidence type="ECO:0000256" key="6">
    <source>
        <dbReference type="ARBA" id="ARBA00023134"/>
    </source>
</evidence>
<dbReference type="InterPro" id="IPR027417">
    <property type="entry name" value="P-loop_NTPase"/>
</dbReference>
<dbReference type="FunFam" id="3.40.50.300:FF:000094">
    <property type="entry name" value="GTPase Era"/>
    <property type="match status" value="1"/>
</dbReference>
<evidence type="ECO:0000256" key="3">
    <source>
        <dbReference type="ARBA" id="ARBA00022517"/>
    </source>
</evidence>
<dbReference type="InterPro" id="IPR015946">
    <property type="entry name" value="KH_dom-like_a/b"/>
</dbReference>
<evidence type="ECO:0000256" key="10">
    <source>
        <dbReference type="RuleBase" id="RU003761"/>
    </source>
</evidence>
<dbReference type="NCBIfam" id="TIGR00436">
    <property type="entry name" value="era"/>
    <property type="match status" value="1"/>
</dbReference>
<gene>
    <name evidence="8" type="primary">era</name>
    <name evidence="13" type="ORF">ATL39_2231</name>
</gene>
<evidence type="ECO:0000259" key="12">
    <source>
        <dbReference type="PROSITE" id="PS51713"/>
    </source>
</evidence>
<dbReference type="GO" id="GO:0070181">
    <property type="term" value="F:small ribosomal subunit rRNA binding"/>
    <property type="evidence" value="ECO:0007669"/>
    <property type="project" value="UniProtKB-UniRule"/>
</dbReference>
<dbReference type="CDD" id="cd04163">
    <property type="entry name" value="Era"/>
    <property type="match status" value="1"/>
</dbReference>
<dbReference type="CDD" id="cd22534">
    <property type="entry name" value="KH-II_Era"/>
    <property type="match status" value="1"/>
</dbReference>
<evidence type="ECO:0000313" key="13">
    <source>
        <dbReference type="EMBL" id="RKD73029.1"/>
    </source>
</evidence>
<feature type="region of interest" description="G3" evidence="9">
    <location>
        <begin position="62"/>
        <end position="65"/>
    </location>
</feature>
<dbReference type="InterPro" id="IPR009019">
    <property type="entry name" value="KH_sf_prok-type"/>
</dbReference>
<comment type="subunit">
    <text evidence="8">Monomer.</text>
</comment>
<dbReference type="PANTHER" id="PTHR42698">
    <property type="entry name" value="GTPASE ERA"/>
    <property type="match status" value="1"/>
</dbReference>
<dbReference type="GO" id="GO:0005525">
    <property type="term" value="F:GTP binding"/>
    <property type="evidence" value="ECO:0007669"/>
    <property type="project" value="UniProtKB-UniRule"/>
</dbReference>
<keyword evidence="4 8" id="KW-0547">Nucleotide-binding</keyword>
<sequence>MTENVFKSGFAALIGRPNAGKSTLLNHVIGQKIAIMSDKPQTTRNKIQGFYTDENSQIIFIDTPGIHKPKHKLGDYMVRMATETLREVDIILYLIDATEKYGPGEEYIINKLKETSTPVFLIVNKIDEMTPEQVMQVIEKYRHLYDFAEIVPVSALKGNNVETMMQQLLEYMEEGPAYYPEDEITDHPERFIVSELIREKVLQLTRDEIPHSVAVIIEEMKERKGGAVYISAVIAVERSSQKGIIIGKQGALLKKIGELARQDIQKLLGSNVYLELYAKVEKDWRNSSYQLKEHGYDQNDY</sequence>
<feature type="region of interest" description="G5" evidence="9">
    <location>
        <begin position="153"/>
        <end position="155"/>
    </location>
</feature>
<dbReference type="Pfam" id="PF07650">
    <property type="entry name" value="KH_2"/>
    <property type="match status" value="1"/>
</dbReference>
<feature type="domain" description="KH type-2" evidence="11">
    <location>
        <begin position="205"/>
        <end position="282"/>
    </location>
</feature>
<dbReference type="PANTHER" id="PTHR42698:SF1">
    <property type="entry name" value="GTPASE ERA, MITOCHONDRIAL"/>
    <property type="match status" value="1"/>
</dbReference>
<dbReference type="InterPro" id="IPR005662">
    <property type="entry name" value="GTPase_Era-like"/>
</dbReference>
<dbReference type="HAMAP" id="MF_00367">
    <property type="entry name" value="GTPase_Era"/>
    <property type="match status" value="1"/>
</dbReference>
<evidence type="ECO:0000313" key="14">
    <source>
        <dbReference type="Proteomes" id="UP000285120"/>
    </source>
</evidence>
<accession>A0A419V3D8</accession>
<evidence type="ECO:0000256" key="4">
    <source>
        <dbReference type="ARBA" id="ARBA00022741"/>
    </source>
</evidence>
<dbReference type="RefSeq" id="WP_120193415.1">
    <property type="nucleotide sequence ID" value="NZ_RAPK01000009.1"/>
</dbReference>
<dbReference type="Gene3D" id="3.30.300.20">
    <property type="match status" value="1"/>
</dbReference>
<feature type="region of interest" description="G1" evidence="9">
    <location>
        <begin position="15"/>
        <end position="22"/>
    </location>
</feature>
<dbReference type="GO" id="GO:0000028">
    <property type="term" value="P:ribosomal small subunit assembly"/>
    <property type="evidence" value="ECO:0007669"/>
    <property type="project" value="TreeGrafter"/>
</dbReference>
<dbReference type="AlphaFoldDB" id="A0A419V3D8"/>
<dbReference type="InterPro" id="IPR004044">
    <property type="entry name" value="KH_dom_type_2"/>
</dbReference>
<keyword evidence="8" id="KW-1003">Cell membrane</keyword>
<keyword evidence="5 8" id="KW-0694">RNA-binding</keyword>